<evidence type="ECO:0000256" key="6">
    <source>
        <dbReference type="ARBA" id="ARBA00022694"/>
    </source>
</evidence>
<comment type="subcellular location">
    <subcellularLocation>
        <location evidence="1">Cytoplasm</location>
    </subcellularLocation>
</comment>
<keyword evidence="4" id="KW-0963">Cytoplasm</keyword>
<evidence type="ECO:0000256" key="4">
    <source>
        <dbReference type="ARBA" id="ARBA00022490"/>
    </source>
</evidence>
<evidence type="ECO:0000256" key="3">
    <source>
        <dbReference type="ARBA" id="ARBA00012584"/>
    </source>
</evidence>
<dbReference type="PANTHER" id="PTHR17490">
    <property type="entry name" value="SUA5"/>
    <property type="match status" value="1"/>
</dbReference>
<dbReference type="PANTHER" id="PTHR17490:SF16">
    <property type="entry name" value="THREONYLCARBAMOYL-AMP SYNTHASE"/>
    <property type="match status" value="1"/>
</dbReference>
<keyword evidence="5" id="KW-0808">Transferase</keyword>
<dbReference type="GO" id="GO:0003725">
    <property type="term" value="F:double-stranded RNA binding"/>
    <property type="evidence" value="ECO:0007669"/>
    <property type="project" value="InterPro"/>
</dbReference>
<evidence type="ECO:0000256" key="8">
    <source>
        <dbReference type="ARBA" id="ARBA00022741"/>
    </source>
</evidence>
<dbReference type="GO" id="GO:0000049">
    <property type="term" value="F:tRNA binding"/>
    <property type="evidence" value="ECO:0007669"/>
    <property type="project" value="TreeGrafter"/>
</dbReference>
<gene>
    <name evidence="13" type="ORF">UV20_C0002G0034</name>
</gene>
<evidence type="ECO:0000256" key="11">
    <source>
        <dbReference type="ARBA" id="ARBA00048366"/>
    </source>
</evidence>
<evidence type="ECO:0000256" key="9">
    <source>
        <dbReference type="ARBA" id="ARBA00022840"/>
    </source>
</evidence>
<evidence type="ECO:0000256" key="5">
    <source>
        <dbReference type="ARBA" id="ARBA00022679"/>
    </source>
</evidence>
<dbReference type="InterPro" id="IPR017945">
    <property type="entry name" value="DHBP_synth_RibB-like_a/b_dom"/>
</dbReference>
<feature type="domain" description="YrdC-like" evidence="12">
    <location>
        <begin position="4"/>
        <end position="194"/>
    </location>
</feature>
<organism evidence="13 14">
    <name type="scientific">Candidatus Magasanikbacteria bacterium GW2011_GWA2_42_32</name>
    <dbReference type="NCBI Taxonomy" id="1619039"/>
    <lineage>
        <taxon>Bacteria</taxon>
        <taxon>Candidatus Magasanikiibacteriota</taxon>
    </lineage>
</organism>
<reference evidence="13 14" key="1">
    <citation type="journal article" date="2015" name="Nature">
        <title>rRNA introns, odd ribosomes, and small enigmatic genomes across a large radiation of phyla.</title>
        <authorList>
            <person name="Brown C.T."/>
            <person name="Hug L.A."/>
            <person name="Thomas B.C."/>
            <person name="Sharon I."/>
            <person name="Castelle C.J."/>
            <person name="Singh A."/>
            <person name="Wilkins M.J."/>
            <person name="Williams K.H."/>
            <person name="Banfield J.F."/>
        </authorList>
    </citation>
    <scope>NUCLEOTIDE SEQUENCE [LARGE SCALE GENOMIC DNA]</scope>
</reference>
<dbReference type="AlphaFoldDB" id="A0A0G1A887"/>
<dbReference type="Proteomes" id="UP000034837">
    <property type="component" value="Unassembled WGS sequence"/>
</dbReference>
<name>A0A0G1A887_9BACT</name>
<dbReference type="NCBIfam" id="TIGR00057">
    <property type="entry name" value="L-threonylcarbamoyladenylate synthase"/>
    <property type="match status" value="1"/>
</dbReference>
<keyword evidence="7" id="KW-0548">Nucleotidyltransferase</keyword>
<keyword evidence="9" id="KW-0067">ATP-binding</keyword>
<dbReference type="GO" id="GO:0008033">
    <property type="term" value="P:tRNA processing"/>
    <property type="evidence" value="ECO:0007669"/>
    <property type="project" value="UniProtKB-KW"/>
</dbReference>
<dbReference type="GO" id="GO:0005524">
    <property type="term" value="F:ATP binding"/>
    <property type="evidence" value="ECO:0007669"/>
    <property type="project" value="UniProtKB-KW"/>
</dbReference>
<dbReference type="InterPro" id="IPR006070">
    <property type="entry name" value="Sua5-like_dom"/>
</dbReference>
<keyword evidence="6" id="KW-0819">tRNA processing</keyword>
<accession>A0A0G1A887</accession>
<dbReference type="GO" id="GO:0005737">
    <property type="term" value="C:cytoplasm"/>
    <property type="evidence" value="ECO:0007669"/>
    <property type="project" value="UniProtKB-SubCell"/>
</dbReference>
<comment type="catalytic activity">
    <reaction evidence="11">
        <text>L-threonine + hydrogencarbonate + ATP = L-threonylcarbamoyladenylate + diphosphate + H2O</text>
        <dbReference type="Rhea" id="RHEA:36407"/>
        <dbReference type="ChEBI" id="CHEBI:15377"/>
        <dbReference type="ChEBI" id="CHEBI:17544"/>
        <dbReference type="ChEBI" id="CHEBI:30616"/>
        <dbReference type="ChEBI" id="CHEBI:33019"/>
        <dbReference type="ChEBI" id="CHEBI:57926"/>
        <dbReference type="ChEBI" id="CHEBI:73682"/>
        <dbReference type="EC" id="2.7.7.87"/>
    </reaction>
</comment>
<evidence type="ECO:0000256" key="2">
    <source>
        <dbReference type="ARBA" id="ARBA00007663"/>
    </source>
</evidence>
<dbReference type="Gene3D" id="3.90.870.10">
    <property type="entry name" value="DHBP synthase"/>
    <property type="match status" value="1"/>
</dbReference>
<sequence>MIIVKKLKEAVDFLKKGGVIIYPTETAYGLGCDSTNQEALDLIFKIKQRPQAKTLPLIAGSLAMVKKWVILNKQEEILAKKYWPGALTLVLKNKKEVGLSKSVVAKDNTVAIRISSNKIARTLAQRLGRPIVSTSANISGAKEIYSVTDLKKSFKKLSTDCIYTVDGGVLKRRAPSTVARIRNGKIEVLRQGGLKIT</sequence>
<comment type="caution">
    <text evidence="13">The sequence shown here is derived from an EMBL/GenBank/DDBJ whole genome shotgun (WGS) entry which is preliminary data.</text>
</comment>
<dbReference type="GO" id="GO:0061710">
    <property type="term" value="F:L-threonylcarbamoyladenylate synthase"/>
    <property type="evidence" value="ECO:0007669"/>
    <property type="project" value="UniProtKB-EC"/>
</dbReference>
<keyword evidence="8" id="KW-0547">Nucleotide-binding</keyword>
<dbReference type="PROSITE" id="PS51163">
    <property type="entry name" value="YRDC"/>
    <property type="match status" value="1"/>
</dbReference>
<dbReference type="EC" id="2.7.7.87" evidence="3"/>
<evidence type="ECO:0000313" key="13">
    <source>
        <dbReference type="EMBL" id="KKS57245.1"/>
    </source>
</evidence>
<dbReference type="GO" id="GO:0006450">
    <property type="term" value="P:regulation of translational fidelity"/>
    <property type="evidence" value="ECO:0007669"/>
    <property type="project" value="TreeGrafter"/>
</dbReference>
<evidence type="ECO:0000259" key="12">
    <source>
        <dbReference type="PROSITE" id="PS51163"/>
    </source>
</evidence>
<protein>
    <recommendedName>
        <fullName evidence="10">L-threonylcarbamoyladenylate synthase</fullName>
        <ecNumber evidence="3">2.7.7.87</ecNumber>
    </recommendedName>
    <alternativeName>
        <fullName evidence="10">L-threonylcarbamoyladenylate synthase</fullName>
    </alternativeName>
</protein>
<dbReference type="InterPro" id="IPR050156">
    <property type="entry name" value="TC-AMP_synthase_SUA5"/>
</dbReference>
<dbReference type="Pfam" id="PF01300">
    <property type="entry name" value="Sua5_yciO_yrdC"/>
    <property type="match status" value="1"/>
</dbReference>
<evidence type="ECO:0000313" key="14">
    <source>
        <dbReference type="Proteomes" id="UP000034837"/>
    </source>
</evidence>
<evidence type="ECO:0000256" key="10">
    <source>
        <dbReference type="ARBA" id="ARBA00029774"/>
    </source>
</evidence>
<dbReference type="SUPFAM" id="SSF55821">
    <property type="entry name" value="YrdC/RibB"/>
    <property type="match status" value="1"/>
</dbReference>
<proteinExistence type="inferred from homology"/>
<dbReference type="EMBL" id="LCDO01000002">
    <property type="protein sequence ID" value="KKS57245.1"/>
    <property type="molecule type" value="Genomic_DNA"/>
</dbReference>
<evidence type="ECO:0000256" key="7">
    <source>
        <dbReference type="ARBA" id="ARBA00022695"/>
    </source>
</evidence>
<comment type="similarity">
    <text evidence="2">Belongs to the SUA5 family.</text>
</comment>
<evidence type="ECO:0000256" key="1">
    <source>
        <dbReference type="ARBA" id="ARBA00004496"/>
    </source>
</evidence>